<evidence type="ECO:0000259" key="1">
    <source>
        <dbReference type="Pfam" id="PF00108"/>
    </source>
</evidence>
<comment type="caution">
    <text evidence="2">The sequence shown here is derived from an EMBL/GenBank/DDBJ whole genome shotgun (WGS) entry which is preliminary data.</text>
</comment>
<gene>
    <name evidence="2" type="ORF">B1A_12985</name>
</gene>
<feature type="non-terminal residue" evidence="2">
    <location>
        <position position="120"/>
    </location>
</feature>
<organism evidence="2">
    <name type="scientific">mine drainage metagenome</name>
    <dbReference type="NCBI Taxonomy" id="410659"/>
    <lineage>
        <taxon>unclassified sequences</taxon>
        <taxon>metagenomes</taxon>
        <taxon>ecological metagenomes</taxon>
    </lineage>
</organism>
<dbReference type="EMBL" id="AUZX01009479">
    <property type="protein sequence ID" value="EQD51637.1"/>
    <property type="molecule type" value="Genomic_DNA"/>
</dbReference>
<dbReference type="PANTHER" id="PTHR42689:SF1">
    <property type="entry name" value="ACETYL-COA ACYLTRANSFERASE FADA2 (3-KETOACYL-COA THIOLASE) (BETA-KETOTHIOLASE)-RELATED"/>
    <property type="match status" value="1"/>
</dbReference>
<feature type="domain" description="Thiolase N-terminal" evidence="1">
    <location>
        <begin position="27"/>
        <end position="116"/>
    </location>
</feature>
<sequence>GIAARDHALALRLRRGATLMNPSARRVAILGGTRIPFCRNNTAYAEVGNFGMGVKAVSTLVERMNLAGVELGEVAFGAVLKLDRDWNLAREVTLSAGLAATTPAITTARACGTSLDNAVI</sequence>
<dbReference type="GO" id="GO:0016747">
    <property type="term" value="F:acyltransferase activity, transferring groups other than amino-acyl groups"/>
    <property type="evidence" value="ECO:0007669"/>
    <property type="project" value="InterPro"/>
</dbReference>
<name>T1A3U4_9ZZZZ</name>
<dbReference type="InterPro" id="IPR050521">
    <property type="entry name" value="3-ketoacyl-CoA_Thiolase"/>
</dbReference>
<evidence type="ECO:0000313" key="2">
    <source>
        <dbReference type="EMBL" id="EQD51637.1"/>
    </source>
</evidence>
<keyword evidence="2" id="KW-0808">Transferase</keyword>
<reference evidence="2" key="1">
    <citation type="submission" date="2013-08" db="EMBL/GenBank/DDBJ databases">
        <authorList>
            <person name="Mendez C."/>
            <person name="Richter M."/>
            <person name="Ferrer M."/>
            <person name="Sanchez J."/>
        </authorList>
    </citation>
    <scope>NUCLEOTIDE SEQUENCE</scope>
</reference>
<protein>
    <submittedName>
        <fullName evidence="2">Acetyl-CoA acetyltransferase</fullName>
    </submittedName>
</protein>
<dbReference type="InterPro" id="IPR020616">
    <property type="entry name" value="Thiolase_N"/>
</dbReference>
<accession>T1A3U4</accession>
<reference evidence="2" key="2">
    <citation type="journal article" date="2014" name="ISME J.">
        <title>Microbial stratification in low pH oxic and suboxic macroscopic growths along an acid mine drainage.</title>
        <authorList>
            <person name="Mendez-Garcia C."/>
            <person name="Mesa V."/>
            <person name="Sprenger R.R."/>
            <person name="Richter M."/>
            <person name="Diez M.S."/>
            <person name="Solano J."/>
            <person name="Bargiela R."/>
            <person name="Golyshina O.V."/>
            <person name="Manteca A."/>
            <person name="Ramos J.L."/>
            <person name="Gallego J.R."/>
            <person name="Llorente I."/>
            <person name="Martins Dos Santos V.A."/>
            <person name="Jensen O.N."/>
            <person name="Pelaez A.I."/>
            <person name="Sanchez J."/>
            <person name="Ferrer M."/>
        </authorList>
    </citation>
    <scope>NUCLEOTIDE SEQUENCE</scope>
</reference>
<proteinExistence type="predicted"/>
<dbReference type="GO" id="GO:0005829">
    <property type="term" value="C:cytosol"/>
    <property type="evidence" value="ECO:0007669"/>
    <property type="project" value="TreeGrafter"/>
</dbReference>
<dbReference type="AlphaFoldDB" id="T1A3U4"/>
<dbReference type="Gene3D" id="3.40.47.10">
    <property type="match status" value="1"/>
</dbReference>
<dbReference type="SUPFAM" id="SSF53901">
    <property type="entry name" value="Thiolase-like"/>
    <property type="match status" value="1"/>
</dbReference>
<dbReference type="PANTHER" id="PTHR42689">
    <property type="entry name" value="ACETYL-COA ACYLTRANSFERASE FADA2 (3-KETOACYL-COA THIOLASE) (BETA-KETOTHIOLASE)-RELATED"/>
    <property type="match status" value="1"/>
</dbReference>
<dbReference type="Pfam" id="PF00108">
    <property type="entry name" value="Thiolase_N"/>
    <property type="match status" value="1"/>
</dbReference>
<feature type="non-terminal residue" evidence="2">
    <location>
        <position position="1"/>
    </location>
</feature>
<dbReference type="InterPro" id="IPR016039">
    <property type="entry name" value="Thiolase-like"/>
</dbReference>